<keyword evidence="5" id="KW-0378">Hydrolase</keyword>
<name>A0A0R1U4B6_9LACO</name>
<evidence type="ECO:0008006" key="10">
    <source>
        <dbReference type="Google" id="ProtNLM"/>
    </source>
</evidence>
<keyword evidence="6" id="KW-0694">RNA-binding</keyword>
<keyword evidence="2" id="KW-1277">Toxin-antitoxin system</keyword>
<comment type="caution">
    <text evidence="8">The sequence shown here is derived from an EMBL/GenBank/DDBJ whole genome shotgun (WGS) entry which is preliminary data.</text>
</comment>
<dbReference type="GO" id="GO:0003729">
    <property type="term" value="F:mRNA binding"/>
    <property type="evidence" value="ECO:0007669"/>
    <property type="project" value="InterPro"/>
</dbReference>
<proteinExistence type="inferred from homology"/>
<dbReference type="Gene3D" id="3.30.920.30">
    <property type="entry name" value="Hypothetical protein"/>
    <property type="match status" value="1"/>
</dbReference>
<reference evidence="8 9" key="1">
    <citation type="journal article" date="2015" name="Genome Announc.">
        <title>Expanding the biotechnology potential of lactobacilli through comparative genomics of 213 strains and associated genera.</title>
        <authorList>
            <person name="Sun Z."/>
            <person name="Harris H.M."/>
            <person name="McCann A."/>
            <person name="Guo C."/>
            <person name="Argimon S."/>
            <person name="Zhang W."/>
            <person name="Yang X."/>
            <person name="Jeffery I.B."/>
            <person name="Cooney J.C."/>
            <person name="Kagawa T.F."/>
            <person name="Liu W."/>
            <person name="Song Y."/>
            <person name="Salvetti E."/>
            <person name="Wrobel A."/>
            <person name="Rasinkangas P."/>
            <person name="Parkhill J."/>
            <person name="Rea M.C."/>
            <person name="O'Sullivan O."/>
            <person name="Ritari J."/>
            <person name="Douillard F.P."/>
            <person name="Paul Ross R."/>
            <person name="Yang R."/>
            <person name="Briner A.E."/>
            <person name="Felis G.E."/>
            <person name="de Vos W.M."/>
            <person name="Barrangou R."/>
            <person name="Klaenhammer T.R."/>
            <person name="Caufield P.W."/>
            <person name="Cui Y."/>
            <person name="Zhang H."/>
            <person name="O'Toole P.W."/>
        </authorList>
    </citation>
    <scope>NUCLEOTIDE SEQUENCE [LARGE SCALE GENOMIC DNA]</scope>
    <source>
        <strain evidence="8 9">DSM 15945</strain>
    </source>
</reference>
<sequence>MVRILRQHGFYVKSQNGSSHLKMYNPITNVTVIIPIHAKELGKGIQNAIFKEAGINR</sequence>
<evidence type="ECO:0000256" key="4">
    <source>
        <dbReference type="ARBA" id="ARBA00022759"/>
    </source>
</evidence>
<comment type="similarity">
    <text evidence="1">Belongs to the HicA mRNA interferase family.</text>
</comment>
<organism evidence="8 9">
    <name type="scientific">Lacticaseibacillus pantheris DSM 15945 = JCM 12539 = NBRC 106106</name>
    <dbReference type="NCBI Taxonomy" id="1423783"/>
    <lineage>
        <taxon>Bacteria</taxon>
        <taxon>Bacillati</taxon>
        <taxon>Bacillota</taxon>
        <taxon>Bacilli</taxon>
        <taxon>Lactobacillales</taxon>
        <taxon>Lactobacillaceae</taxon>
        <taxon>Lacticaseibacillus</taxon>
    </lineage>
</organism>
<dbReference type="STRING" id="1423783.FC50_GL000288"/>
<keyword evidence="9" id="KW-1185">Reference proteome</keyword>
<dbReference type="InterPro" id="IPR012933">
    <property type="entry name" value="HicA_mRNA_interferase"/>
</dbReference>
<dbReference type="Proteomes" id="UP000051922">
    <property type="component" value="Unassembled WGS sequence"/>
</dbReference>
<evidence type="ECO:0000313" key="9">
    <source>
        <dbReference type="Proteomes" id="UP000051922"/>
    </source>
</evidence>
<dbReference type="GO" id="GO:0016787">
    <property type="term" value="F:hydrolase activity"/>
    <property type="evidence" value="ECO:0007669"/>
    <property type="project" value="UniProtKB-KW"/>
</dbReference>
<keyword evidence="4" id="KW-0255">Endonuclease</keyword>
<evidence type="ECO:0000313" key="8">
    <source>
        <dbReference type="EMBL" id="KRL88097.1"/>
    </source>
</evidence>
<dbReference type="PATRIC" id="fig|1423783.4.peg.299"/>
<protein>
    <recommendedName>
        <fullName evidence="10">Type II toxin-antitoxin system HicA family toxin</fullName>
    </recommendedName>
</protein>
<evidence type="ECO:0000256" key="2">
    <source>
        <dbReference type="ARBA" id="ARBA00022649"/>
    </source>
</evidence>
<dbReference type="AlphaFoldDB" id="A0A0R1U4B6"/>
<evidence type="ECO:0000256" key="6">
    <source>
        <dbReference type="ARBA" id="ARBA00022884"/>
    </source>
</evidence>
<accession>A0A0R1U4B6</accession>
<gene>
    <name evidence="8" type="ORF">FC50_GL000288</name>
</gene>
<dbReference type="RefSeq" id="WP_225354980.1">
    <property type="nucleotide sequence ID" value="NZ_AZFJ01000007.1"/>
</dbReference>
<keyword evidence="7" id="KW-0346">Stress response</keyword>
<evidence type="ECO:0000256" key="5">
    <source>
        <dbReference type="ARBA" id="ARBA00022801"/>
    </source>
</evidence>
<dbReference type="EMBL" id="AZFJ01000007">
    <property type="protein sequence ID" value="KRL88097.1"/>
    <property type="molecule type" value="Genomic_DNA"/>
</dbReference>
<evidence type="ECO:0000256" key="3">
    <source>
        <dbReference type="ARBA" id="ARBA00022722"/>
    </source>
</evidence>
<dbReference type="SUPFAM" id="SSF54786">
    <property type="entry name" value="YcfA/nrd intein domain"/>
    <property type="match status" value="1"/>
</dbReference>
<keyword evidence="3" id="KW-0540">Nuclease</keyword>
<dbReference type="Pfam" id="PF07927">
    <property type="entry name" value="HicA_toxin"/>
    <property type="match status" value="1"/>
</dbReference>
<evidence type="ECO:0000256" key="1">
    <source>
        <dbReference type="ARBA" id="ARBA00006620"/>
    </source>
</evidence>
<dbReference type="GO" id="GO:0004519">
    <property type="term" value="F:endonuclease activity"/>
    <property type="evidence" value="ECO:0007669"/>
    <property type="project" value="UniProtKB-KW"/>
</dbReference>
<dbReference type="InterPro" id="IPR038570">
    <property type="entry name" value="HicA_sf"/>
</dbReference>
<evidence type="ECO:0000256" key="7">
    <source>
        <dbReference type="ARBA" id="ARBA00023016"/>
    </source>
</evidence>